<dbReference type="PANTHER" id="PTHR30193:SF37">
    <property type="entry name" value="INNER MEMBRANE ABC TRANSPORTER PERMEASE PROTEIN YCJO"/>
    <property type="match status" value="1"/>
</dbReference>
<dbReference type="Gene3D" id="1.10.3720.10">
    <property type="entry name" value="MetI-like"/>
    <property type="match status" value="1"/>
</dbReference>
<dbReference type="InterPro" id="IPR051393">
    <property type="entry name" value="ABC_transporter_permease"/>
</dbReference>
<dbReference type="Proteomes" id="UP000001116">
    <property type="component" value="Chromosome"/>
</dbReference>
<feature type="transmembrane region" description="Helical" evidence="7">
    <location>
        <begin position="18"/>
        <end position="37"/>
    </location>
</feature>
<dbReference type="KEGG" id="kra:Krad_2165"/>
<protein>
    <submittedName>
        <fullName evidence="8">Sugar ABC transporter</fullName>
    </submittedName>
</protein>
<dbReference type="EMBL" id="CP000750">
    <property type="protein sequence ID" value="ABS03649.1"/>
    <property type="molecule type" value="Genomic_DNA"/>
</dbReference>
<accession>A6WA10</accession>
<evidence type="ECO:0000256" key="4">
    <source>
        <dbReference type="ARBA" id="ARBA00022692"/>
    </source>
</evidence>
<evidence type="ECO:0000256" key="7">
    <source>
        <dbReference type="SAM" id="Phobius"/>
    </source>
</evidence>
<dbReference type="SUPFAM" id="SSF161098">
    <property type="entry name" value="MetI-like"/>
    <property type="match status" value="1"/>
</dbReference>
<keyword evidence="9" id="KW-1185">Reference proteome</keyword>
<organism evidence="8 9">
    <name type="scientific">Kineococcus radiotolerans (strain ATCC BAA-149 / DSM 14245 / SRS30216)</name>
    <dbReference type="NCBI Taxonomy" id="266940"/>
    <lineage>
        <taxon>Bacteria</taxon>
        <taxon>Bacillati</taxon>
        <taxon>Actinomycetota</taxon>
        <taxon>Actinomycetes</taxon>
        <taxon>Kineosporiales</taxon>
        <taxon>Kineosporiaceae</taxon>
        <taxon>Kineococcus</taxon>
    </lineage>
</organism>
<evidence type="ECO:0000256" key="1">
    <source>
        <dbReference type="ARBA" id="ARBA00004651"/>
    </source>
</evidence>
<keyword evidence="3" id="KW-1003">Cell membrane</keyword>
<keyword evidence="4 7" id="KW-0812">Transmembrane</keyword>
<keyword evidence="5 7" id="KW-1133">Transmembrane helix</keyword>
<feature type="transmembrane region" description="Helical" evidence="7">
    <location>
        <begin position="163"/>
        <end position="187"/>
    </location>
</feature>
<evidence type="ECO:0000313" key="8">
    <source>
        <dbReference type="EMBL" id="ABS03649.1"/>
    </source>
</evidence>
<feature type="transmembrane region" description="Helical" evidence="7">
    <location>
        <begin position="81"/>
        <end position="102"/>
    </location>
</feature>
<gene>
    <name evidence="8" type="ordered locus">Krad_2165</name>
</gene>
<keyword evidence="2" id="KW-0813">Transport</keyword>
<dbReference type="GO" id="GO:0005886">
    <property type="term" value="C:plasma membrane"/>
    <property type="evidence" value="ECO:0007669"/>
    <property type="project" value="UniProtKB-SubCell"/>
</dbReference>
<sequence>MSEALRSHPSRRIRRDGWWPWLFVAPLTLGIAVFYLWPIAQTAWYSLTTFGVFGGATFSGIDNYRELLTDPTLYRSLGNTLLYTAIVLLNIPIAVYLASLLNLPGLRFASFYRVMYFLPYVAMPTAVAMVWRIIFNGDFGILNYVLGLVGIDGPYWISTPGAAIVAVAVVGLWSSLGFSLIVLSAGLKNVPRSCTRRRNWTGRGGGGSSARSRSRC</sequence>
<dbReference type="HOGENOM" id="CLU_1276236_0_0_11"/>
<dbReference type="InterPro" id="IPR035906">
    <property type="entry name" value="MetI-like_sf"/>
</dbReference>
<evidence type="ECO:0000256" key="6">
    <source>
        <dbReference type="ARBA" id="ARBA00023136"/>
    </source>
</evidence>
<evidence type="ECO:0000256" key="2">
    <source>
        <dbReference type="ARBA" id="ARBA00022448"/>
    </source>
</evidence>
<evidence type="ECO:0000313" key="9">
    <source>
        <dbReference type="Proteomes" id="UP000001116"/>
    </source>
</evidence>
<proteinExistence type="predicted"/>
<feature type="transmembrane region" description="Helical" evidence="7">
    <location>
        <begin position="114"/>
        <end position="134"/>
    </location>
</feature>
<comment type="subcellular location">
    <subcellularLocation>
        <location evidence="1">Cell membrane</location>
        <topology evidence="1">Multi-pass membrane protein</topology>
    </subcellularLocation>
</comment>
<reference evidence="9" key="1">
    <citation type="journal article" date="2008" name="PLoS ONE">
        <title>Survival in nuclear waste, extreme resistance, and potential applications gleaned from the genome sequence of Kineococcus radiotolerans SRS30216.</title>
        <authorList>
            <person name="Bagwell C.E."/>
            <person name="Bhat S."/>
            <person name="Hawkins G.M."/>
            <person name="Smith B.W."/>
            <person name="Biswas T."/>
            <person name="Hoover T.R."/>
            <person name="Saunders E."/>
            <person name="Han C.S."/>
            <person name="Tsodikov O.V."/>
            <person name="Shimkets L.J."/>
        </authorList>
    </citation>
    <scope>NUCLEOTIDE SEQUENCE [LARGE SCALE GENOMIC DNA]</scope>
    <source>
        <strain evidence="9">ATCC BAA-149 / DSM 14245 / SRS30216</strain>
    </source>
</reference>
<dbReference type="PANTHER" id="PTHR30193">
    <property type="entry name" value="ABC TRANSPORTER PERMEASE PROTEIN"/>
    <property type="match status" value="1"/>
</dbReference>
<evidence type="ECO:0000256" key="5">
    <source>
        <dbReference type="ARBA" id="ARBA00022989"/>
    </source>
</evidence>
<keyword evidence="6 7" id="KW-0472">Membrane</keyword>
<dbReference type="STRING" id="266940.Krad_2165"/>
<evidence type="ECO:0000256" key="3">
    <source>
        <dbReference type="ARBA" id="ARBA00022475"/>
    </source>
</evidence>
<dbReference type="eggNOG" id="COG1175">
    <property type="taxonomic scope" value="Bacteria"/>
</dbReference>
<name>A6WA10_KINRD</name>
<dbReference type="AlphaFoldDB" id="A6WA10"/>